<gene>
    <name evidence="4" type="ORF">HDID_LOCUS368</name>
</gene>
<feature type="region of interest" description="Disordered" evidence="2">
    <location>
        <begin position="2379"/>
        <end position="2406"/>
    </location>
</feature>
<feature type="region of interest" description="Disordered" evidence="2">
    <location>
        <begin position="257"/>
        <end position="375"/>
    </location>
</feature>
<feature type="compositionally biased region" description="Basic and acidic residues" evidence="2">
    <location>
        <begin position="320"/>
        <end position="331"/>
    </location>
</feature>
<feature type="compositionally biased region" description="Polar residues" evidence="2">
    <location>
        <begin position="341"/>
        <end position="359"/>
    </location>
</feature>
<reference evidence="4 5" key="2">
    <citation type="submission" date="2018-11" db="EMBL/GenBank/DDBJ databases">
        <authorList>
            <consortium name="Pathogen Informatics"/>
        </authorList>
    </citation>
    <scope>NUCLEOTIDE SEQUENCE [LARGE SCALE GENOMIC DNA]</scope>
</reference>
<dbReference type="WBParaSite" id="HDID_0000036701-mRNA-1">
    <property type="protein sequence ID" value="HDID_0000036701-mRNA-1"/>
    <property type="gene ID" value="HDID_0000036701"/>
</dbReference>
<evidence type="ECO:0000256" key="2">
    <source>
        <dbReference type="SAM" id="MobiDB-lite"/>
    </source>
</evidence>
<protein>
    <submittedName>
        <fullName evidence="6">DUF4549 domain-containing protein</fullName>
    </submittedName>
</protein>
<dbReference type="EMBL" id="UYSG01000046">
    <property type="protein sequence ID" value="VDL15704.1"/>
    <property type="molecule type" value="Genomic_DNA"/>
</dbReference>
<reference evidence="6" key="1">
    <citation type="submission" date="2016-04" db="UniProtKB">
        <authorList>
            <consortium name="WormBaseParasite"/>
        </authorList>
    </citation>
    <scope>IDENTIFICATION</scope>
</reference>
<organism evidence="6">
    <name type="scientific">Hymenolepis diminuta</name>
    <name type="common">Rat tapeworm</name>
    <dbReference type="NCBI Taxonomy" id="6216"/>
    <lineage>
        <taxon>Eukaryota</taxon>
        <taxon>Metazoa</taxon>
        <taxon>Spiralia</taxon>
        <taxon>Lophotrochozoa</taxon>
        <taxon>Platyhelminthes</taxon>
        <taxon>Cestoda</taxon>
        <taxon>Eucestoda</taxon>
        <taxon>Cyclophyllidea</taxon>
        <taxon>Hymenolepididae</taxon>
        <taxon>Hymenolepis</taxon>
    </lineage>
</organism>
<evidence type="ECO:0000259" key="3">
    <source>
        <dbReference type="Pfam" id="PF15082"/>
    </source>
</evidence>
<sequence length="2488" mass="285706">MDNDEDFLKTQEDGLKSDYQELRTQIEENEIIHGIPSKGMSSIYIPRDPEYFRRRRKIVIQRTLQVSSPRDLVIQADQMVADQETCLKGEFNATTFLPLLLQYFLDKMSEIVNAKHLLMLRWKRYCSNSMMVEQVYQDYLTIIGRLTEEYLECSSRAHRLSAAEEALLAGNDGALECFEFGDIQIYWRALIIKLQSQTYFKQLINLIKWFPYGHREGFKKDLSKQPQHLLNYDEDRDIREMLNLVLDKGPATVRIDAEKAHSSVASEEGTDEIDPLPPSPIPEEMSHHPIGAQESAAESGQSPRDDVETLTTGRSTSESLRADESAKRDYADSNDPPWKSSFITNLTVDNLPDTSTGSIRSPRPPTLIKDQEEQDVKATDQTFKFSEHSPQPPGIYMAHLEGAGNPLLPTSANIQFAVASGGLILNENYFGLPLHATDIASIRAHIAMFLQAYNIEFNVQIIRSAADEMELFGVINRNFSRIFLEQEEKRTFKTYDAPSAIAEKWGVETPNRAMKKPANWLQFIKLKPQRNAYLVESMTTLRCAGNVDEILRSLSAFFKINKPEHVQGALRNHAMLVKNPPIIHSASVVNHRQGMKISEIYRKIFSNPELYKEVSSGARNNDRSKFELADAMQRLGLDDANNEMGDPSSIQGGYLSFLHLRHLKIRDFQRTCISILNYFRSIERTLTINDQGLSLSSRGVERVSPQNHRFGPEVNGNQGGTNNLNGHSYLFNTPRDYRIKESEFMQFADIENHDDFYYHKDDLIHVRDQIGCWIIYDCALEDFNNLENDLLLLSTHFIQKDRAMRSGSSMKRKQMEIDVNKKEFNIASYAHREVDRFGVLYDVWTNECAFQEAKKELMDVYMEAYQHVCSRDSRRRLAQVMVDLMHQRPRIELTSNYFVLAYRYECAILRLKTAIMKHCLNTQIEQQREYIIKLGATDSEYGYPIPIFKNNLISSNTDKPALIPCYLLELQTSLSMAANLAEAMQQAVNLTFDLLPPTRMIDEMVLEKRFYEVLQKEIVNMEPPGFSYTQSLQKDLFANNFIEDAKQMSILLQEHYSSIQDANTRGDKSQRKAFLLNKLGHMFNVVTLRHRLITCLWETEVLAKIYLHTAIEMGYDEYHLFLRPVQFEAASYKESANDAKPPIYITSVQDDDSSVDKFIASALPLAIHELDETHVGKFSFKGKVNVAELCDERGVENLLIILRTQLTHKNALITALMLAFNSMPSFFNSIAMGRNKKGHTSERVGTSIAEYTGFLSSQMGPTPLAFERAFRLPHMNFHPEAFFSIQLEKSICRDRVMNVYAKKTQATAKSKSGSSNESEKLKRDLISQFCDDYSKRTQQTALRAQIIALYASLLTILKNVPNICNEFFTIGTMFEKKGQDDDAEMAKSDPRELRKRVRRVLSMDGTRFYNLWFIPHFIEVLFVFRQLDDEEATRALRSMCRIAGALHDIVHYLVAFARLGINSSKISTEQRAQIYAMTSKTVETMVHKLHPTTAMEYANQLAANTLVTGPAAEQLVAGSEGFLAQITEQPPASVTPQSFLMHNGQSLLIDQVVDEMSSFDGGPMSNLARELREIQIQINLLPDPQNACQVIELLNARREHMFLILDVCLSSVLRETFLANGNENAYRELVTGSQYPLAEMSNQCKPSLEALEFPVPEPLEPFDEKARQLFPWLSFLNSSGPFTIQYPRLSSIEYNIRHCLAGLRPVDKPTVHGELLSMMLALEDVLENGDIPESAAGQPLPIENYENLHYLLGRRFRNKRKEIAPPLITVGSVIDAAGKDENETKIEDAGLFTAETAPISRADASSDEEGKLSFIETPMAAYALIKKYLILRKRVELLKREWGKRRLGLEDINTSSDFKLFVQVYRSERLFPILRSLSIQYKQPEMYALGPYQESDIQISPKGIPEIVLLQRQLVKLIESFENYMIGDIRKALVRQIDLVIKERNREEGNLPLDLWKKPAMKESLTVSRPALVDEFLEKLMYGAREDTKQKTITFDTDHLNEVIQNIAIGMMRMQREAYENYAMYYENLLKNQHLLLYSREREVSYLREQMKQMELEEDINVQFRMSEQAHNLLLEVTALRAKLSEINDQQSRLDAKIRDQVRREFSSAMRNLFALSFEQKARIDEYRNNLHIITLKRISEVRSETATEMERIKEKSGAMSSAEDELTERNNHLSQEINDIHQKNIHLQQMITRLKTVNTWKENTLRSVFEKQIQAIEEERNKSKAQVNCIGMLSEQRSQNLTEEMDKMRVNLTAAHKELGELRSQLDKEMKDKLEKRNFAERQAATEKQIDNIKQMHIEKLLGDITEKDTQIRDLSERLAAHERTKNQALEKALRDVETLKKRLADERKLKKIAIHKVDDLLSQVYEYEIAQAFKQAPSHQASSEASPNLSESISPKKGGSGKTDSIRLACRNYYSRAKGYEGLLRRIKAPYTPQHYLEHRRKMVMVPHLQQNLAHEILGEYPPATHKEVAETQALENKQEKRHSSK</sequence>
<dbReference type="Proteomes" id="UP000274504">
    <property type="component" value="Unassembled WGS sequence"/>
</dbReference>
<dbReference type="InterPro" id="IPR040401">
    <property type="entry name" value="CCDC162"/>
</dbReference>
<evidence type="ECO:0000256" key="1">
    <source>
        <dbReference type="SAM" id="Coils"/>
    </source>
</evidence>
<feature type="domain" description="DUF4549" evidence="3">
    <location>
        <begin position="8"/>
        <end position="139"/>
    </location>
</feature>
<keyword evidence="1" id="KW-0175">Coiled coil</keyword>
<proteinExistence type="predicted"/>
<feature type="compositionally biased region" description="Polar residues" evidence="2">
    <location>
        <begin position="309"/>
        <end position="319"/>
    </location>
</feature>
<dbReference type="OrthoDB" id="76966at2759"/>
<dbReference type="PANTHER" id="PTHR33331">
    <property type="entry name" value="COILED-COIL DOMAIN-CONTAINING PROTEIN 162"/>
    <property type="match status" value="1"/>
</dbReference>
<evidence type="ECO:0000313" key="5">
    <source>
        <dbReference type="Proteomes" id="UP000274504"/>
    </source>
</evidence>
<accession>A0A158QBR5</accession>
<evidence type="ECO:0000313" key="6">
    <source>
        <dbReference type="WBParaSite" id="HDID_0000036701-mRNA-1"/>
    </source>
</evidence>
<feature type="compositionally biased region" description="Polar residues" evidence="2">
    <location>
        <begin position="2379"/>
        <end position="2395"/>
    </location>
</feature>
<evidence type="ECO:0000313" key="4">
    <source>
        <dbReference type="EMBL" id="VDL15704.1"/>
    </source>
</evidence>
<dbReference type="InterPro" id="IPR029376">
    <property type="entry name" value="DUF4549"/>
</dbReference>
<name>A0A158QBR5_HYMDI</name>
<feature type="coiled-coil region" evidence="1">
    <location>
        <begin position="2164"/>
        <end position="2351"/>
    </location>
</feature>
<dbReference type="PANTHER" id="PTHR33331:SF13">
    <property type="entry name" value="COILED-COIL DOMAIN CONTAINING 162"/>
    <property type="match status" value="1"/>
</dbReference>
<dbReference type="Pfam" id="PF15082">
    <property type="entry name" value="DUF4549"/>
    <property type="match status" value="1"/>
</dbReference>